<protein>
    <recommendedName>
        <fullName evidence="7">Interleukin</fullName>
    </recommendedName>
</protein>
<dbReference type="EMBL" id="AGCU01075663">
    <property type="status" value="NOT_ANNOTATED_CDS"/>
    <property type="molecule type" value="Genomic_DNA"/>
</dbReference>
<dbReference type="EMBL" id="AGCU01075664">
    <property type="status" value="NOT_ANNOTATED_CDS"/>
    <property type="molecule type" value="Genomic_DNA"/>
</dbReference>
<dbReference type="GO" id="GO:0035723">
    <property type="term" value="P:interleukin-15-mediated signaling pathway"/>
    <property type="evidence" value="ECO:0007669"/>
    <property type="project" value="Ensembl"/>
</dbReference>
<dbReference type="eggNOG" id="ENOG502SCMF">
    <property type="taxonomic scope" value="Eukaryota"/>
</dbReference>
<dbReference type="PANTHER" id="PTHR14356">
    <property type="entry name" value="INTERLEUKIN-15-RELATED"/>
    <property type="match status" value="1"/>
</dbReference>
<dbReference type="GO" id="GO:0016607">
    <property type="term" value="C:nuclear speck"/>
    <property type="evidence" value="ECO:0007669"/>
    <property type="project" value="Ensembl"/>
</dbReference>
<proteinExistence type="inferred from homology"/>
<dbReference type="Ensembl" id="ENSPSIT00000019507.1">
    <property type="protein sequence ID" value="ENSPSIP00000019416.1"/>
    <property type="gene ID" value="ENSPSIG00000017230.1"/>
</dbReference>
<name>K7GGK5_PELSI</name>
<dbReference type="GO" id="GO:0042102">
    <property type="term" value="P:positive regulation of T cell proliferation"/>
    <property type="evidence" value="ECO:0007669"/>
    <property type="project" value="Ensembl"/>
</dbReference>
<dbReference type="SUPFAM" id="SSF47266">
    <property type="entry name" value="4-helical cytokines"/>
    <property type="match status" value="1"/>
</dbReference>
<keyword evidence="8" id="KW-1133">Transmembrane helix</keyword>
<reference evidence="9" key="4">
    <citation type="submission" date="2025-09" db="UniProtKB">
        <authorList>
            <consortium name="Ensembl"/>
        </authorList>
    </citation>
    <scope>IDENTIFICATION</scope>
</reference>
<keyword evidence="6" id="KW-1015">Disulfide bond</keyword>
<keyword evidence="8" id="KW-0472">Membrane</keyword>
<keyword evidence="5" id="KW-0732">Signal</keyword>
<evidence type="ECO:0000313" key="10">
    <source>
        <dbReference type="Proteomes" id="UP000007267"/>
    </source>
</evidence>
<keyword evidence="10" id="KW-1185">Reference proteome</keyword>
<dbReference type="GO" id="GO:0032740">
    <property type="term" value="P:positive regulation of interleukin-17 production"/>
    <property type="evidence" value="ECO:0007669"/>
    <property type="project" value="Ensembl"/>
</dbReference>
<reference evidence="10" key="1">
    <citation type="submission" date="2011-10" db="EMBL/GenBank/DDBJ databases">
        <authorList>
            <consortium name="Soft-shell Turtle Genome Consortium"/>
        </authorList>
    </citation>
    <scope>NUCLEOTIDE SEQUENCE [LARGE SCALE GENOMIC DNA]</scope>
    <source>
        <strain evidence="10">Daiwa-1</strain>
    </source>
</reference>
<evidence type="ECO:0000256" key="6">
    <source>
        <dbReference type="ARBA" id="ARBA00023157"/>
    </source>
</evidence>
<evidence type="ECO:0000256" key="5">
    <source>
        <dbReference type="ARBA" id="ARBA00022729"/>
    </source>
</evidence>
<dbReference type="InterPro" id="IPR020439">
    <property type="entry name" value="IL-15"/>
</dbReference>
<dbReference type="GO" id="GO:0050778">
    <property type="term" value="P:positive regulation of immune response"/>
    <property type="evidence" value="ECO:0007669"/>
    <property type="project" value="Ensembl"/>
</dbReference>
<dbReference type="HOGENOM" id="CLU_135111_0_0_1"/>
<evidence type="ECO:0000256" key="8">
    <source>
        <dbReference type="SAM" id="Phobius"/>
    </source>
</evidence>
<organism evidence="9 10">
    <name type="scientific">Pelodiscus sinensis</name>
    <name type="common">Chinese softshell turtle</name>
    <name type="synonym">Trionyx sinensis</name>
    <dbReference type="NCBI Taxonomy" id="13735"/>
    <lineage>
        <taxon>Eukaryota</taxon>
        <taxon>Metazoa</taxon>
        <taxon>Chordata</taxon>
        <taxon>Craniata</taxon>
        <taxon>Vertebrata</taxon>
        <taxon>Euteleostomi</taxon>
        <taxon>Archelosauria</taxon>
        <taxon>Testudinata</taxon>
        <taxon>Testudines</taxon>
        <taxon>Cryptodira</taxon>
        <taxon>Trionychia</taxon>
        <taxon>Trionychidae</taxon>
        <taxon>Pelodiscus</taxon>
    </lineage>
</organism>
<evidence type="ECO:0000256" key="4">
    <source>
        <dbReference type="ARBA" id="ARBA00022525"/>
    </source>
</evidence>
<dbReference type="GO" id="GO:0032819">
    <property type="term" value="P:positive regulation of natural killer cell proliferation"/>
    <property type="evidence" value="ECO:0007669"/>
    <property type="project" value="Ensembl"/>
</dbReference>
<dbReference type="GO" id="GO:0048469">
    <property type="term" value="P:cell maturation"/>
    <property type="evidence" value="ECO:0007669"/>
    <property type="project" value="Ensembl"/>
</dbReference>
<dbReference type="EMBL" id="AGCU01075665">
    <property type="status" value="NOT_ANNOTATED_CDS"/>
    <property type="molecule type" value="Genomic_DNA"/>
</dbReference>
<keyword evidence="3 7" id="KW-0202">Cytokine</keyword>
<comment type="subcellular location">
    <subcellularLocation>
        <location evidence="1">Secreted</location>
    </subcellularLocation>
</comment>
<dbReference type="InterPro" id="IPR003443">
    <property type="entry name" value="IL-15/IL-21_fam"/>
</dbReference>
<dbReference type="GO" id="GO:0050691">
    <property type="term" value="P:regulation of defense response to virus by host"/>
    <property type="evidence" value="ECO:0007669"/>
    <property type="project" value="Ensembl"/>
</dbReference>
<dbReference type="GO" id="GO:0032825">
    <property type="term" value="P:positive regulation of natural killer cell differentiation"/>
    <property type="evidence" value="ECO:0007669"/>
    <property type="project" value="Ensembl"/>
</dbReference>
<comment type="similarity">
    <text evidence="2 7">Belongs to the IL-15/IL-21 family.</text>
</comment>
<sequence length="172" mass="20265">QKIQLRSICLHYQQYLTLKRHFLNFLKNATGIIIFILCCISAYIPKTDAEPEPWTAIMHDLGLIENIRESIDASLYTAYTDKPDECEVQVMECFFLELKVIFQECQVIKGCKIQQHVRNVLKNVKSLSNNKSSHYSLSRNKRPCKQCEEYEEKNFRAFIDGFKTFVQRKMKN</sequence>
<accession>K7GGK5</accession>
<dbReference type="GO" id="GO:0005125">
    <property type="term" value="F:cytokine activity"/>
    <property type="evidence" value="ECO:0007669"/>
    <property type="project" value="UniProtKB-KW"/>
</dbReference>
<evidence type="ECO:0000313" key="9">
    <source>
        <dbReference type="Ensembl" id="ENSPSIP00000019416.1"/>
    </source>
</evidence>
<dbReference type="Proteomes" id="UP000007267">
    <property type="component" value="Unassembled WGS sequence"/>
</dbReference>
<dbReference type="GO" id="GO:0001787">
    <property type="term" value="P:natural killer cell proliferation"/>
    <property type="evidence" value="ECO:0007669"/>
    <property type="project" value="Ensembl"/>
</dbReference>
<reference evidence="9" key="3">
    <citation type="submission" date="2025-08" db="UniProtKB">
        <authorList>
            <consortium name="Ensembl"/>
        </authorList>
    </citation>
    <scope>IDENTIFICATION</scope>
</reference>
<evidence type="ECO:0000256" key="2">
    <source>
        <dbReference type="ARBA" id="ARBA00006050"/>
    </source>
</evidence>
<dbReference type="GO" id="GO:0042119">
    <property type="term" value="P:neutrophil activation"/>
    <property type="evidence" value="ECO:0007669"/>
    <property type="project" value="Ensembl"/>
</dbReference>
<dbReference type="AlphaFoldDB" id="K7GGK5"/>
<gene>
    <name evidence="9" type="primary">IL15</name>
</gene>
<keyword evidence="4" id="KW-0964">Secreted</keyword>
<dbReference type="GO" id="GO:0005126">
    <property type="term" value="F:cytokine receptor binding"/>
    <property type="evidence" value="ECO:0007669"/>
    <property type="project" value="InterPro"/>
</dbReference>
<dbReference type="STRING" id="13735.ENSPSIP00000019416"/>
<feature type="transmembrane region" description="Helical" evidence="8">
    <location>
        <begin position="21"/>
        <end position="44"/>
    </location>
</feature>
<dbReference type="GO" id="GO:0001779">
    <property type="term" value="P:natural killer cell differentiation"/>
    <property type="evidence" value="ECO:0007669"/>
    <property type="project" value="Ensembl"/>
</dbReference>
<dbReference type="Pfam" id="PF02372">
    <property type="entry name" value="IL15"/>
    <property type="match status" value="1"/>
</dbReference>
<dbReference type="GO" id="GO:0005829">
    <property type="term" value="C:cytosol"/>
    <property type="evidence" value="ECO:0007669"/>
    <property type="project" value="Ensembl"/>
</dbReference>
<dbReference type="GO" id="GO:0005615">
    <property type="term" value="C:extracellular space"/>
    <property type="evidence" value="ECO:0007669"/>
    <property type="project" value="UniProtKB-KW"/>
</dbReference>
<dbReference type="GO" id="GO:0006955">
    <property type="term" value="P:immune response"/>
    <property type="evidence" value="ECO:0007669"/>
    <property type="project" value="InterPro"/>
</dbReference>
<evidence type="ECO:0000256" key="1">
    <source>
        <dbReference type="ARBA" id="ARBA00004613"/>
    </source>
</evidence>
<dbReference type="GO" id="GO:0045062">
    <property type="term" value="P:extrathymic T cell selection"/>
    <property type="evidence" value="ECO:0007669"/>
    <property type="project" value="Ensembl"/>
</dbReference>
<keyword evidence="8" id="KW-0812">Transmembrane</keyword>
<dbReference type="GO" id="GO:0001866">
    <property type="term" value="P:NK T cell proliferation"/>
    <property type="evidence" value="ECO:0007669"/>
    <property type="project" value="Ensembl"/>
</dbReference>
<dbReference type="GO" id="GO:0120163">
    <property type="term" value="P:negative regulation of cold-induced thermogenesis"/>
    <property type="evidence" value="ECO:0007669"/>
    <property type="project" value="Ensembl"/>
</dbReference>
<dbReference type="PANTHER" id="PTHR14356:SF3">
    <property type="entry name" value="INTERLEUKIN-15"/>
    <property type="match status" value="1"/>
</dbReference>
<dbReference type="OMA" id="FVWGCIS"/>
<reference evidence="10" key="2">
    <citation type="journal article" date="2013" name="Nat. Genet.">
        <title>The draft genomes of soft-shell turtle and green sea turtle yield insights into the development and evolution of the turtle-specific body plan.</title>
        <authorList>
            <person name="Wang Z."/>
            <person name="Pascual-Anaya J."/>
            <person name="Zadissa A."/>
            <person name="Li W."/>
            <person name="Niimura Y."/>
            <person name="Huang Z."/>
            <person name="Li C."/>
            <person name="White S."/>
            <person name="Xiong Z."/>
            <person name="Fang D."/>
            <person name="Wang B."/>
            <person name="Ming Y."/>
            <person name="Chen Y."/>
            <person name="Zheng Y."/>
            <person name="Kuraku S."/>
            <person name="Pignatelli M."/>
            <person name="Herrero J."/>
            <person name="Beal K."/>
            <person name="Nozawa M."/>
            <person name="Li Q."/>
            <person name="Wang J."/>
            <person name="Zhang H."/>
            <person name="Yu L."/>
            <person name="Shigenobu S."/>
            <person name="Wang J."/>
            <person name="Liu J."/>
            <person name="Flicek P."/>
            <person name="Searle S."/>
            <person name="Wang J."/>
            <person name="Kuratani S."/>
            <person name="Yin Y."/>
            <person name="Aken B."/>
            <person name="Zhang G."/>
            <person name="Irie N."/>
        </authorList>
    </citation>
    <scope>NUCLEOTIDE SEQUENCE [LARGE SCALE GENOMIC DNA]</scope>
    <source>
        <strain evidence="10">Daiwa-1</strain>
    </source>
</reference>
<dbReference type="GO" id="GO:0045580">
    <property type="term" value="P:regulation of T cell differentiation"/>
    <property type="evidence" value="ECO:0007669"/>
    <property type="project" value="Ensembl"/>
</dbReference>
<dbReference type="GO" id="GO:0030225">
    <property type="term" value="P:macrophage differentiation"/>
    <property type="evidence" value="ECO:0007669"/>
    <property type="project" value="Ensembl"/>
</dbReference>
<dbReference type="InterPro" id="IPR009079">
    <property type="entry name" value="4_helix_cytokine-like_core"/>
</dbReference>
<dbReference type="GeneTree" id="ENSGT00390000016264"/>
<dbReference type="PRINTS" id="PR01930">
    <property type="entry name" value="INTRLEUKIN15"/>
</dbReference>
<dbReference type="GO" id="GO:0050766">
    <property type="term" value="P:positive regulation of phagocytosis"/>
    <property type="evidence" value="ECO:0007669"/>
    <property type="project" value="Ensembl"/>
</dbReference>
<dbReference type="Gene3D" id="1.20.1250.70">
    <property type="entry name" value="Interleukin-15/Interleukin-21"/>
    <property type="match status" value="1"/>
</dbReference>
<evidence type="ECO:0000256" key="7">
    <source>
        <dbReference type="RuleBase" id="RU003453"/>
    </source>
</evidence>
<evidence type="ECO:0000256" key="3">
    <source>
        <dbReference type="ARBA" id="ARBA00022514"/>
    </source>
</evidence>